<evidence type="ECO:0000313" key="3">
    <source>
        <dbReference type="Proteomes" id="UP000601435"/>
    </source>
</evidence>
<dbReference type="AlphaFoldDB" id="A0A813C0F1"/>
<evidence type="ECO:0000256" key="1">
    <source>
        <dbReference type="SAM" id="MobiDB-lite"/>
    </source>
</evidence>
<evidence type="ECO:0000313" key="2">
    <source>
        <dbReference type="EMBL" id="CAE7931666.1"/>
    </source>
</evidence>
<dbReference type="OrthoDB" id="426056at2759"/>
<dbReference type="EMBL" id="CAJNJA010082140">
    <property type="protein sequence ID" value="CAE7931666.1"/>
    <property type="molecule type" value="Genomic_DNA"/>
</dbReference>
<protein>
    <submittedName>
        <fullName evidence="2">CDC2 protein</fullName>
    </submittedName>
</protein>
<organism evidence="2 3">
    <name type="scientific">Symbiodinium necroappetens</name>
    <dbReference type="NCBI Taxonomy" id="1628268"/>
    <lineage>
        <taxon>Eukaryota</taxon>
        <taxon>Sar</taxon>
        <taxon>Alveolata</taxon>
        <taxon>Dinophyceae</taxon>
        <taxon>Suessiales</taxon>
        <taxon>Symbiodiniaceae</taxon>
        <taxon>Symbiodinium</taxon>
    </lineage>
</organism>
<sequence>MGAGASTELSARLGAASSEDVRELLAALPPAEGQKVAEAIQVSSAEPKAAGEEDEIPPSWGWPKEPYDPEALRLYVLEATKPTQQESWDEALAARSIDGKKEDFVEEKAFANLLLNKEGTGEAKKDRGIDPHAYEKGKWYRFLNYKGDCYVYVHNHTRDITATRPENFAELTEEEKALIKKLGTYIKEVPVEIERVYTKEKAIPILYGSQTSCEAMKTFFYYNKNSTLLDATKLKRVNAGALEECRRAMVWSMKLGTTLCIYCGDILPDFQEKICISKYKDTFPLSLFMYGGMENELVRERLFRDDEKEGGQCPVRPGFMVCIMLMYDTMGLAMSSFRAEEIRGKIPEYDRMVQIRIYNDDDRLKALEELRTGRRAE</sequence>
<reference evidence="2" key="1">
    <citation type="submission" date="2021-02" db="EMBL/GenBank/DDBJ databases">
        <authorList>
            <person name="Dougan E. K."/>
            <person name="Rhodes N."/>
            <person name="Thang M."/>
            <person name="Chan C."/>
        </authorList>
    </citation>
    <scope>NUCLEOTIDE SEQUENCE</scope>
</reference>
<keyword evidence="3" id="KW-1185">Reference proteome</keyword>
<comment type="caution">
    <text evidence="2">The sequence shown here is derived from an EMBL/GenBank/DDBJ whole genome shotgun (WGS) entry which is preliminary data.</text>
</comment>
<gene>
    <name evidence="2" type="primary">CDC2</name>
    <name evidence="2" type="ORF">SNEC2469_LOCUS32443</name>
</gene>
<accession>A0A813C0F1</accession>
<proteinExistence type="predicted"/>
<feature type="region of interest" description="Disordered" evidence="1">
    <location>
        <begin position="42"/>
        <end position="63"/>
    </location>
</feature>
<name>A0A813C0F1_9DINO</name>
<dbReference type="Proteomes" id="UP000601435">
    <property type="component" value="Unassembled WGS sequence"/>
</dbReference>